<feature type="region of interest" description="Disordered" evidence="10">
    <location>
        <begin position="1"/>
        <end position="24"/>
    </location>
</feature>
<evidence type="ECO:0000313" key="11">
    <source>
        <dbReference type="EMBL" id="KAK4545446.1"/>
    </source>
</evidence>
<evidence type="ECO:0000256" key="10">
    <source>
        <dbReference type="SAM" id="MobiDB-lite"/>
    </source>
</evidence>
<keyword evidence="8" id="KW-0131">Cell cycle</keyword>
<keyword evidence="7" id="KW-0539">Nucleus</keyword>
<name>A0AAV9JKB1_9PEZI</name>
<dbReference type="AlphaFoldDB" id="A0AAV9JKB1"/>
<evidence type="ECO:0000256" key="5">
    <source>
        <dbReference type="ARBA" id="ARBA00022776"/>
    </source>
</evidence>
<evidence type="ECO:0000256" key="2">
    <source>
        <dbReference type="ARBA" id="ARBA00004629"/>
    </source>
</evidence>
<feature type="compositionally biased region" description="Pro residues" evidence="10">
    <location>
        <begin position="11"/>
        <end position="22"/>
    </location>
</feature>
<evidence type="ECO:0000256" key="3">
    <source>
        <dbReference type="ARBA" id="ARBA00022454"/>
    </source>
</evidence>
<feature type="region of interest" description="Disordered" evidence="10">
    <location>
        <begin position="108"/>
        <end position="135"/>
    </location>
</feature>
<keyword evidence="3" id="KW-0158">Chromosome</keyword>
<dbReference type="Pfam" id="PF03980">
    <property type="entry name" value="Nnf1"/>
    <property type="match status" value="1"/>
</dbReference>
<dbReference type="GO" id="GO:0000444">
    <property type="term" value="C:MIS12/MIND type complex"/>
    <property type="evidence" value="ECO:0007669"/>
    <property type="project" value="InterPro"/>
</dbReference>
<feature type="compositionally biased region" description="Low complexity" evidence="10">
    <location>
        <begin position="1"/>
        <end position="10"/>
    </location>
</feature>
<keyword evidence="12" id="KW-1185">Reference proteome</keyword>
<evidence type="ECO:0000256" key="1">
    <source>
        <dbReference type="ARBA" id="ARBA00004123"/>
    </source>
</evidence>
<dbReference type="PANTHER" id="PTHR15459">
    <property type="entry name" value="POLYAMINE-MODULATED FACTOR 1"/>
    <property type="match status" value="1"/>
</dbReference>
<dbReference type="InterPro" id="IPR007128">
    <property type="entry name" value="PMF1/Nnf1"/>
</dbReference>
<accession>A0AAV9JKB1</accession>
<evidence type="ECO:0000256" key="6">
    <source>
        <dbReference type="ARBA" id="ARBA00022838"/>
    </source>
</evidence>
<keyword evidence="9" id="KW-0137">Centromere</keyword>
<keyword evidence="4" id="KW-0132">Cell division</keyword>
<reference evidence="11 12" key="1">
    <citation type="submission" date="2021-11" db="EMBL/GenBank/DDBJ databases">
        <title>Black yeast isolated from Biological Soil Crust.</title>
        <authorList>
            <person name="Kurbessoian T."/>
        </authorList>
    </citation>
    <scope>NUCLEOTIDE SEQUENCE [LARGE SCALE GENOMIC DNA]</scope>
    <source>
        <strain evidence="11 12">CCFEE 5522</strain>
    </source>
</reference>
<protein>
    <recommendedName>
        <fullName evidence="13">MIND kinetochore complex component Nnf1</fullName>
    </recommendedName>
</protein>
<evidence type="ECO:0000256" key="4">
    <source>
        <dbReference type="ARBA" id="ARBA00022618"/>
    </source>
</evidence>
<comment type="caution">
    <text evidence="11">The sequence shown here is derived from an EMBL/GenBank/DDBJ whole genome shotgun (WGS) entry which is preliminary data.</text>
</comment>
<comment type="subcellular location">
    <subcellularLocation>
        <location evidence="2">Chromosome</location>
        <location evidence="2">Centromere</location>
        <location evidence="2">Kinetochore</location>
    </subcellularLocation>
    <subcellularLocation>
        <location evidence="1">Nucleus</location>
    </subcellularLocation>
</comment>
<evidence type="ECO:0000256" key="8">
    <source>
        <dbReference type="ARBA" id="ARBA00023306"/>
    </source>
</evidence>
<dbReference type="GO" id="GO:0051301">
    <property type="term" value="P:cell division"/>
    <property type="evidence" value="ECO:0007669"/>
    <property type="project" value="UniProtKB-KW"/>
</dbReference>
<evidence type="ECO:0000256" key="7">
    <source>
        <dbReference type="ARBA" id="ARBA00023242"/>
    </source>
</evidence>
<sequence>MSTELQQRSPSPTPQPPLPSAPGPRATALQKLYADAIAHLLKTCSYPNFAACFPTPAQQVPGSMKVLHEQFTAKLGEVLRRNFDVILAERGVVGALNELDGLVEEARRRKGRSDAMGDGGQGRDGGVPIPPHTLPPNQLYLSHLAPALLAHQQDTKTRQTAVQADNAELLTRVLQQRREIAAMVQGLENVVADLDGSVAALGVDAEGLREEARGVE</sequence>
<proteinExistence type="predicted"/>
<dbReference type="GO" id="GO:0007059">
    <property type="term" value="P:chromosome segregation"/>
    <property type="evidence" value="ECO:0007669"/>
    <property type="project" value="TreeGrafter"/>
</dbReference>
<dbReference type="PANTHER" id="PTHR15459:SF3">
    <property type="entry name" value="POLYAMINE-MODULATED FACTOR 1"/>
    <property type="match status" value="1"/>
</dbReference>
<dbReference type="GO" id="GO:0005634">
    <property type="term" value="C:nucleus"/>
    <property type="evidence" value="ECO:0007669"/>
    <property type="project" value="UniProtKB-SubCell"/>
</dbReference>
<keyword evidence="5" id="KW-0498">Mitosis</keyword>
<evidence type="ECO:0000313" key="12">
    <source>
        <dbReference type="Proteomes" id="UP001324427"/>
    </source>
</evidence>
<dbReference type="EMBL" id="JAVFHQ010000019">
    <property type="protein sequence ID" value="KAK4545446.1"/>
    <property type="molecule type" value="Genomic_DNA"/>
</dbReference>
<evidence type="ECO:0000256" key="9">
    <source>
        <dbReference type="ARBA" id="ARBA00023328"/>
    </source>
</evidence>
<dbReference type="Proteomes" id="UP001324427">
    <property type="component" value="Unassembled WGS sequence"/>
</dbReference>
<evidence type="ECO:0008006" key="13">
    <source>
        <dbReference type="Google" id="ProtNLM"/>
    </source>
</evidence>
<organism evidence="11 12">
    <name type="scientific">Oleoguttula mirabilis</name>
    <dbReference type="NCBI Taxonomy" id="1507867"/>
    <lineage>
        <taxon>Eukaryota</taxon>
        <taxon>Fungi</taxon>
        <taxon>Dikarya</taxon>
        <taxon>Ascomycota</taxon>
        <taxon>Pezizomycotina</taxon>
        <taxon>Dothideomycetes</taxon>
        <taxon>Dothideomycetidae</taxon>
        <taxon>Mycosphaerellales</taxon>
        <taxon>Teratosphaeriaceae</taxon>
        <taxon>Oleoguttula</taxon>
    </lineage>
</organism>
<keyword evidence="6" id="KW-0995">Kinetochore</keyword>
<gene>
    <name evidence="11" type="ORF">LTR36_002796</name>
</gene>